<keyword evidence="4" id="KW-1185">Reference proteome</keyword>
<proteinExistence type="predicted"/>
<dbReference type="PANTHER" id="PTHR46236:SF35">
    <property type="entry name" value="MATH DOMAIN-CONTAINING PROTEIN"/>
    <property type="match status" value="1"/>
</dbReference>
<gene>
    <name evidence="3" type="ORF">RFULGI_LOCUS10787</name>
</gene>
<feature type="non-terminal residue" evidence="3">
    <location>
        <position position="92"/>
    </location>
</feature>
<dbReference type="Proteomes" id="UP000789396">
    <property type="component" value="Unassembled WGS sequence"/>
</dbReference>
<comment type="caution">
    <text evidence="3">The sequence shown here is derived from an EMBL/GenBank/DDBJ whole genome shotgun (WGS) entry which is preliminary data.</text>
</comment>
<evidence type="ECO:0000259" key="2">
    <source>
        <dbReference type="PROSITE" id="PS50144"/>
    </source>
</evidence>
<dbReference type="SUPFAM" id="SSF49599">
    <property type="entry name" value="TRAF domain-like"/>
    <property type="match status" value="1"/>
</dbReference>
<feature type="domain" description="MATH" evidence="2">
    <location>
        <begin position="11"/>
        <end position="92"/>
    </location>
</feature>
<dbReference type="OrthoDB" id="289038at2759"/>
<name>A0A9N9N7N1_9GLOM</name>
<dbReference type="Gene3D" id="2.60.210.10">
    <property type="entry name" value="Apoptosis, Tumor Necrosis Factor Receptor Associated Protein 2, Chain A"/>
    <property type="match status" value="1"/>
</dbReference>
<dbReference type="AlphaFoldDB" id="A0A9N9N7N1"/>
<dbReference type="PROSITE" id="PS50144">
    <property type="entry name" value="MATH"/>
    <property type="match status" value="1"/>
</dbReference>
<reference evidence="3" key="1">
    <citation type="submission" date="2021-06" db="EMBL/GenBank/DDBJ databases">
        <authorList>
            <person name="Kallberg Y."/>
            <person name="Tangrot J."/>
            <person name="Rosling A."/>
        </authorList>
    </citation>
    <scope>NUCLEOTIDE SEQUENCE</scope>
    <source>
        <strain evidence="3">IN212</strain>
    </source>
</reference>
<dbReference type="EMBL" id="CAJVPZ010022053">
    <property type="protein sequence ID" value="CAG8710047.1"/>
    <property type="molecule type" value="Genomic_DNA"/>
</dbReference>
<dbReference type="PANTHER" id="PTHR46236">
    <property type="entry name" value="TRAF-LIKE SUPERFAMILY PROTEIN"/>
    <property type="match status" value="1"/>
</dbReference>
<dbReference type="InterPro" id="IPR008974">
    <property type="entry name" value="TRAF-like"/>
</dbReference>
<evidence type="ECO:0000256" key="1">
    <source>
        <dbReference type="ARBA" id="ARBA00023054"/>
    </source>
</evidence>
<protein>
    <submittedName>
        <fullName evidence="3">16353_t:CDS:1</fullName>
    </submittedName>
</protein>
<dbReference type="InterPro" id="IPR050804">
    <property type="entry name" value="MCC"/>
</dbReference>
<dbReference type="Pfam" id="PF22486">
    <property type="entry name" value="MATH_2"/>
    <property type="match status" value="1"/>
</dbReference>
<evidence type="ECO:0000313" key="4">
    <source>
        <dbReference type="Proteomes" id="UP000789396"/>
    </source>
</evidence>
<organism evidence="3 4">
    <name type="scientific">Racocetra fulgida</name>
    <dbReference type="NCBI Taxonomy" id="60492"/>
    <lineage>
        <taxon>Eukaryota</taxon>
        <taxon>Fungi</taxon>
        <taxon>Fungi incertae sedis</taxon>
        <taxon>Mucoromycota</taxon>
        <taxon>Glomeromycotina</taxon>
        <taxon>Glomeromycetes</taxon>
        <taxon>Diversisporales</taxon>
        <taxon>Gigasporaceae</taxon>
        <taxon>Racocetra</taxon>
    </lineage>
</organism>
<sequence length="92" mass="10881">MPNLGYEIEDFQHYTWQITGWRNLDARVISPEFIAGGCRWRILLYPFGDDNIDYVSIYLNPVNHGAPNDWHICAQFALTFWNPEDPTIYHSY</sequence>
<dbReference type="InterPro" id="IPR002083">
    <property type="entry name" value="MATH/TRAF_dom"/>
</dbReference>
<keyword evidence="1" id="KW-0175">Coiled coil</keyword>
<accession>A0A9N9N7N1</accession>
<evidence type="ECO:0000313" key="3">
    <source>
        <dbReference type="EMBL" id="CAG8710047.1"/>
    </source>
</evidence>